<feature type="transmembrane region" description="Helical" evidence="7">
    <location>
        <begin position="423"/>
        <end position="441"/>
    </location>
</feature>
<dbReference type="InterPro" id="IPR051447">
    <property type="entry name" value="Lipoprotein-release_system"/>
</dbReference>
<organism evidence="10 11">
    <name type="scientific">Deinococcus xinjiangensis</name>
    <dbReference type="NCBI Taxonomy" id="457454"/>
    <lineage>
        <taxon>Bacteria</taxon>
        <taxon>Thermotogati</taxon>
        <taxon>Deinococcota</taxon>
        <taxon>Deinococci</taxon>
        <taxon>Deinococcales</taxon>
        <taxon>Deinococcaceae</taxon>
        <taxon>Deinococcus</taxon>
    </lineage>
</organism>
<reference evidence="10 11" key="1">
    <citation type="submission" date="2024-02" db="EMBL/GenBank/DDBJ databases">
        <title>Deinococcus xinjiangensis NBRC 107630.</title>
        <authorList>
            <person name="Ichikawa N."/>
            <person name="Katano-Makiyama Y."/>
            <person name="Hidaka K."/>
        </authorList>
    </citation>
    <scope>NUCLEOTIDE SEQUENCE [LARGE SCALE GENOMIC DNA]</scope>
    <source>
        <strain evidence="10 11">NBRC 107630</strain>
    </source>
</reference>
<proteinExistence type="inferred from homology"/>
<feature type="transmembrane region" description="Helical" evidence="7">
    <location>
        <begin position="292"/>
        <end position="315"/>
    </location>
</feature>
<comment type="similarity">
    <text evidence="2">Belongs to the ABC-4 integral membrane protein family. LolC/E subfamily.</text>
</comment>
<comment type="caution">
    <text evidence="10">The sequence shown here is derived from an EMBL/GenBank/DDBJ whole genome shotgun (WGS) entry which is preliminary data.</text>
</comment>
<evidence type="ECO:0000259" key="8">
    <source>
        <dbReference type="Pfam" id="PF02687"/>
    </source>
</evidence>
<feature type="transmembrane region" description="Helical" evidence="7">
    <location>
        <begin position="764"/>
        <end position="784"/>
    </location>
</feature>
<dbReference type="RefSeq" id="WP_353543779.1">
    <property type="nucleotide sequence ID" value="NZ_BAABRN010000068.1"/>
</dbReference>
<feature type="transmembrane region" description="Helical" evidence="7">
    <location>
        <begin position="27"/>
        <end position="50"/>
    </location>
</feature>
<keyword evidence="4 7" id="KW-0812">Transmembrane</keyword>
<evidence type="ECO:0000259" key="9">
    <source>
        <dbReference type="Pfam" id="PF12704"/>
    </source>
</evidence>
<evidence type="ECO:0000256" key="5">
    <source>
        <dbReference type="ARBA" id="ARBA00022989"/>
    </source>
</evidence>
<keyword evidence="5 7" id="KW-1133">Transmembrane helix</keyword>
<evidence type="ECO:0000256" key="2">
    <source>
        <dbReference type="ARBA" id="ARBA00005236"/>
    </source>
</evidence>
<feature type="domain" description="MacB-like periplasmic core" evidence="9">
    <location>
        <begin position="30"/>
        <end position="235"/>
    </location>
</feature>
<evidence type="ECO:0000256" key="4">
    <source>
        <dbReference type="ARBA" id="ARBA00022692"/>
    </source>
</evidence>
<name>A0ABP9VEZ4_9DEIO</name>
<dbReference type="Proteomes" id="UP001458946">
    <property type="component" value="Unassembled WGS sequence"/>
</dbReference>
<dbReference type="EMBL" id="BAABRN010000068">
    <property type="protein sequence ID" value="GAA5503806.1"/>
    <property type="molecule type" value="Genomic_DNA"/>
</dbReference>
<dbReference type="PANTHER" id="PTHR30489">
    <property type="entry name" value="LIPOPROTEIN-RELEASING SYSTEM TRANSMEMBRANE PROTEIN LOLE"/>
    <property type="match status" value="1"/>
</dbReference>
<dbReference type="InterPro" id="IPR025857">
    <property type="entry name" value="MacB_PCD"/>
</dbReference>
<evidence type="ECO:0000256" key="6">
    <source>
        <dbReference type="ARBA" id="ARBA00023136"/>
    </source>
</evidence>
<feature type="domain" description="ABC3 transporter permease C-terminal" evidence="8">
    <location>
        <begin position="300"/>
        <end position="401"/>
    </location>
</feature>
<protein>
    <recommendedName>
        <fullName evidence="12">ABC transport system permease protein</fullName>
    </recommendedName>
</protein>
<evidence type="ECO:0000256" key="3">
    <source>
        <dbReference type="ARBA" id="ARBA00022475"/>
    </source>
</evidence>
<comment type="subcellular location">
    <subcellularLocation>
        <location evidence="1">Cell membrane</location>
        <topology evidence="1">Multi-pass membrane protein</topology>
    </subcellularLocation>
</comment>
<feature type="transmembrane region" description="Helical" evidence="7">
    <location>
        <begin position="336"/>
        <end position="362"/>
    </location>
</feature>
<feature type="transmembrane region" description="Helical" evidence="7">
    <location>
        <begin position="520"/>
        <end position="541"/>
    </location>
</feature>
<keyword evidence="11" id="KW-1185">Reference proteome</keyword>
<dbReference type="PANTHER" id="PTHR30489:SF0">
    <property type="entry name" value="LIPOPROTEIN-RELEASING SYSTEM TRANSMEMBRANE PROTEIN LOLE"/>
    <property type="match status" value="1"/>
</dbReference>
<dbReference type="Pfam" id="PF02687">
    <property type="entry name" value="FtsX"/>
    <property type="match status" value="2"/>
</dbReference>
<accession>A0ABP9VEZ4</accession>
<gene>
    <name evidence="10" type="ORF">Dxin01_03569</name>
</gene>
<evidence type="ECO:0000313" key="10">
    <source>
        <dbReference type="EMBL" id="GAA5503806.1"/>
    </source>
</evidence>
<keyword evidence="6 7" id="KW-0472">Membrane</keyword>
<evidence type="ECO:0000256" key="1">
    <source>
        <dbReference type="ARBA" id="ARBA00004651"/>
    </source>
</evidence>
<evidence type="ECO:0000313" key="11">
    <source>
        <dbReference type="Proteomes" id="UP001458946"/>
    </source>
</evidence>
<feature type="transmembrane region" description="Helical" evidence="7">
    <location>
        <begin position="374"/>
        <end position="394"/>
    </location>
</feature>
<dbReference type="InterPro" id="IPR003838">
    <property type="entry name" value="ABC3_permease_C"/>
</dbReference>
<evidence type="ECO:0008006" key="12">
    <source>
        <dbReference type="Google" id="ProtNLM"/>
    </source>
</evidence>
<keyword evidence="3" id="KW-1003">Cell membrane</keyword>
<feature type="transmembrane region" description="Helical" evidence="7">
    <location>
        <begin position="461"/>
        <end position="486"/>
    </location>
</feature>
<sequence length="888" mass="91981">MSGPHLNGTHLNGTWLRGLMARRPLRIWGSALGVALTVMFLALLLGFVVAGRANMTVRAIQSVPVDWQVLLGQNASRAEAVQAIQAATPVKSLLPVGYADVARFSANTGGTVQTTGAGKVLGLPEGYSAAFPAELRSLIGASTGVLLSQQTAANLHAGVGDTVNIARYGAAPVNVTVAGVVDLPQADSLFQAVGAPKGLAPQAPPDNVLLLPRAQWDAIFTAQKAARPDTVREQLHVRLGQTLPSDPGRAFDQVNKLANNVEARLAGSAVVGDTLAAKLDGARESALYAEALFLFLGLPGALLAAALTFSIAGASAAQRGQEAALLRVRGASERGILQLGTAEALSVALVGTGVGLLLALLVSPLLHAGVQLTAALLLLPAALGLALALAAVLLPTLQAVRGSSVVAQRQAVRRTAVPLWQRLYLDVLLLAVAGLVFWRNAAGGYQLVLAPEGVAKASIQAEAFIAPVAFWVGGTLLALRLMDVLLRRAVLSRLLRPVSGRLSEVVAAALERQGGLLRRGAALVALAVSFAVSTSIFNATYNDQARVDAVLTNGADVTVTGGPASPAGPLLASLRTLPGVTDAQPLMHRFAYVGADLQDIFGINAAHFTDVSHLSNTYFKGMTAGQALAKLQANPNAIFISQETVNDYQLSLGDTLRLRLLNAKTHQYQVVPFTFAGVVREFPTAPKDSFLVANADYLAQMTGNPAAEVALLKVSGNPGQVVQQAQQLSANMPGVSVTELSTVRSKIASGLTAVNLAGLSRIELTFAVLLLTAATGLVFALGLTERRRTFTVLNALGATRPQLGAFLNGEALAVAGFGAVFGTVIGLGVAQTLIKLLQGVFDPPPESMLLPWLYLGTLLTAAALSTALALAFAGRASGKKVTEVLRAS</sequence>
<dbReference type="Pfam" id="PF12704">
    <property type="entry name" value="MacB_PCD"/>
    <property type="match status" value="1"/>
</dbReference>
<evidence type="ECO:0000256" key="7">
    <source>
        <dbReference type="SAM" id="Phobius"/>
    </source>
</evidence>
<feature type="transmembrane region" description="Helical" evidence="7">
    <location>
        <begin position="849"/>
        <end position="873"/>
    </location>
</feature>
<feature type="domain" description="ABC3 transporter permease C-terminal" evidence="8">
    <location>
        <begin position="764"/>
        <end position="876"/>
    </location>
</feature>
<feature type="transmembrane region" description="Helical" evidence="7">
    <location>
        <begin position="805"/>
        <end position="829"/>
    </location>
</feature>